<evidence type="ECO:0000256" key="2">
    <source>
        <dbReference type="ARBA" id="ARBA00023125"/>
    </source>
</evidence>
<accession>A0ABU9V302</accession>
<keyword evidence="1" id="KW-0805">Transcription regulation</keyword>
<keyword evidence="2" id="KW-0238">DNA-binding</keyword>
<evidence type="ECO:0000256" key="3">
    <source>
        <dbReference type="ARBA" id="ARBA00023163"/>
    </source>
</evidence>
<dbReference type="EC" id="3.1.-.-" evidence="5"/>
<dbReference type="InterPro" id="IPR003615">
    <property type="entry name" value="HNH_nuc"/>
</dbReference>
<name>A0ABU9V302_9ENTR</name>
<evidence type="ECO:0000259" key="4">
    <source>
        <dbReference type="PROSITE" id="PS51032"/>
    </source>
</evidence>
<proteinExistence type="predicted"/>
<dbReference type="GO" id="GO:0016787">
    <property type="term" value="F:hydrolase activity"/>
    <property type="evidence" value="ECO:0007669"/>
    <property type="project" value="UniProtKB-KW"/>
</dbReference>
<organism evidence="5 6">
    <name type="scientific">Phytobacter palmae</name>
    <dbReference type="NCBI Taxonomy" id="1855371"/>
    <lineage>
        <taxon>Bacteria</taxon>
        <taxon>Pseudomonadati</taxon>
        <taxon>Pseudomonadota</taxon>
        <taxon>Gammaproteobacteria</taxon>
        <taxon>Enterobacterales</taxon>
        <taxon>Enterobacteriaceae</taxon>
        <taxon>Phytobacter</taxon>
    </lineage>
</organism>
<evidence type="ECO:0000313" key="5">
    <source>
        <dbReference type="EMBL" id="MEN0579037.1"/>
    </source>
</evidence>
<dbReference type="Gene3D" id="3.90.75.20">
    <property type="match status" value="1"/>
</dbReference>
<dbReference type="InterPro" id="IPR036955">
    <property type="entry name" value="AP2/ERF_dom_sf"/>
</dbReference>
<protein>
    <submittedName>
        <fullName evidence="5">HNH endonuclease signature motif containing protein</fullName>
        <ecNumber evidence="5">3.1.-.-</ecNumber>
    </submittedName>
</protein>
<keyword evidence="3" id="KW-0804">Transcription</keyword>
<feature type="domain" description="AP2/ERF" evidence="4">
    <location>
        <begin position="117"/>
        <end position="175"/>
    </location>
</feature>
<dbReference type="GO" id="GO:0004519">
    <property type="term" value="F:endonuclease activity"/>
    <property type="evidence" value="ECO:0007669"/>
    <property type="project" value="UniProtKB-KW"/>
</dbReference>
<dbReference type="Pfam" id="PF13392">
    <property type="entry name" value="HNH_3"/>
    <property type="match status" value="1"/>
</dbReference>
<dbReference type="InterPro" id="IPR001471">
    <property type="entry name" value="AP2/ERF_dom"/>
</dbReference>
<sequence length="175" mass="19613">MVNDAYAPELLRSLFRYDEETGRLFHAVDRTGANKRIYAKAGNLADTARDSAGYRRVSVRGDGKCHMLYAHRVAFIIANGGIPAGMQIDHINAVRDDNRLINLRIVTPQENQHNYRKAKGYSRHARSGKWEAYIRVDGVRHHLGLFATEAAARAAYLKAKARYHPSTPADLLQAA</sequence>
<evidence type="ECO:0000313" key="6">
    <source>
        <dbReference type="Proteomes" id="UP001411173"/>
    </source>
</evidence>
<keyword evidence="5" id="KW-0378">Hydrolase</keyword>
<dbReference type="InterPro" id="IPR044925">
    <property type="entry name" value="His-Me_finger_sf"/>
</dbReference>
<dbReference type="SUPFAM" id="SSF54060">
    <property type="entry name" value="His-Me finger endonucleases"/>
    <property type="match status" value="1"/>
</dbReference>
<dbReference type="Gene3D" id="3.30.730.10">
    <property type="entry name" value="AP2/ERF domain"/>
    <property type="match status" value="1"/>
</dbReference>
<dbReference type="InterPro" id="IPR016177">
    <property type="entry name" value="DNA-bd_dom_sf"/>
</dbReference>
<dbReference type="SUPFAM" id="SSF54171">
    <property type="entry name" value="DNA-binding domain"/>
    <property type="match status" value="1"/>
</dbReference>
<dbReference type="PROSITE" id="PS51032">
    <property type="entry name" value="AP2_ERF"/>
    <property type="match status" value="1"/>
</dbReference>
<keyword evidence="5" id="KW-0540">Nuclease</keyword>
<comment type="caution">
    <text evidence="5">The sequence shown here is derived from an EMBL/GenBank/DDBJ whole genome shotgun (WGS) entry which is preliminary data.</text>
</comment>
<keyword evidence="6" id="KW-1185">Reference proteome</keyword>
<evidence type="ECO:0000256" key="1">
    <source>
        <dbReference type="ARBA" id="ARBA00023015"/>
    </source>
</evidence>
<dbReference type="EMBL" id="JBCIVJ010000005">
    <property type="protein sequence ID" value="MEN0579037.1"/>
    <property type="molecule type" value="Genomic_DNA"/>
</dbReference>
<dbReference type="RefSeq" id="WP_343193615.1">
    <property type="nucleotide sequence ID" value="NZ_JBCIVJ010000005.1"/>
</dbReference>
<keyword evidence="5" id="KW-0255">Endonuclease</keyword>
<reference evidence="5 6" key="1">
    <citation type="submission" date="2024-02" db="EMBL/GenBank/DDBJ databases">
        <title>Whole genome of MDR Enterobacteriaceae from southern Thailand.</title>
        <authorList>
            <person name="Surachat K."/>
        </authorList>
    </citation>
    <scope>NUCLEOTIDE SEQUENCE [LARGE SCALE GENOMIC DNA]</scope>
    <source>
        <strain evidence="5 6">PSU_29</strain>
    </source>
</reference>
<dbReference type="Proteomes" id="UP001411173">
    <property type="component" value="Unassembled WGS sequence"/>
</dbReference>
<gene>
    <name evidence="5" type="ORF">AAIG39_08450</name>
</gene>